<name>A0A4R5WFC3_MYCMU</name>
<comment type="caution">
    <text evidence="1">The sequence shown here is derived from an EMBL/GenBank/DDBJ whole genome shotgun (WGS) entry which is preliminary data.</text>
</comment>
<reference evidence="1 2" key="1">
    <citation type="submission" date="2019-01" db="EMBL/GenBank/DDBJ databases">
        <title>High-quality-draft genome sequences of five non-tuberculosis mycobacteriaceae isolated from a nosocomial environment.</title>
        <authorList>
            <person name="Tiago I."/>
            <person name="Alarico S."/>
            <person name="Pereira S.G."/>
            <person name="Coelho C."/>
            <person name="Maranha A."/>
            <person name="Empadinhas N."/>
        </authorList>
    </citation>
    <scope>NUCLEOTIDE SEQUENCE [LARGE SCALE GENOMIC DNA]</scope>
    <source>
        <strain evidence="1 2">24AIII</strain>
    </source>
</reference>
<dbReference type="RefSeq" id="WP_133427046.1">
    <property type="nucleotide sequence ID" value="NZ_SDLO01000010.1"/>
</dbReference>
<sequence length="62" mass="7095">MRTVAIEGLDFHVWPNNRGAIRLRIGQQEFAMSATEALASRLVDSAERHRSYQAAEQEKKPR</sequence>
<accession>A0A4R5WFC3</accession>
<protein>
    <submittedName>
        <fullName evidence="1">Uncharacterized protein</fullName>
    </submittedName>
</protein>
<organism evidence="1 2">
    <name type="scientific">Mycolicibacterium mucogenicum</name>
    <name type="common">Mycobacterium mucogenicum</name>
    <dbReference type="NCBI Taxonomy" id="56689"/>
    <lineage>
        <taxon>Bacteria</taxon>
        <taxon>Bacillati</taxon>
        <taxon>Actinomycetota</taxon>
        <taxon>Actinomycetes</taxon>
        <taxon>Mycobacteriales</taxon>
        <taxon>Mycobacteriaceae</taxon>
        <taxon>Mycolicibacterium</taxon>
    </lineage>
</organism>
<dbReference type="AlphaFoldDB" id="A0A4R5WFC3"/>
<dbReference type="EMBL" id="SDLO01000010">
    <property type="protein sequence ID" value="TDK88664.1"/>
    <property type="molecule type" value="Genomic_DNA"/>
</dbReference>
<gene>
    <name evidence="1" type="ORF">EUA03_14725</name>
</gene>
<evidence type="ECO:0000313" key="1">
    <source>
        <dbReference type="EMBL" id="TDK88664.1"/>
    </source>
</evidence>
<dbReference type="Proteomes" id="UP000294929">
    <property type="component" value="Unassembled WGS sequence"/>
</dbReference>
<proteinExistence type="predicted"/>
<evidence type="ECO:0000313" key="2">
    <source>
        <dbReference type="Proteomes" id="UP000294929"/>
    </source>
</evidence>